<gene>
    <name evidence="1" type="ORF">CLV67_12735</name>
</gene>
<sequence>MFGSTWVAIYSRTRKAKHTFTGRGTEQRPFHVAVPSYSNRLESGASFTVQDSAGSHPRMVMNQGGVDRMSRVAGQLINMTGDFKFTYH</sequence>
<proteinExistence type="predicted"/>
<dbReference type="OrthoDB" id="9869262at2"/>
<dbReference type="RefSeq" id="WP_146169526.1">
    <property type="nucleotide sequence ID" value="NZ_BOMO01000152.1"/>
</dbReference>
<comment type="caution">
    <text evidence="1">The sequence shown here is derived from an EMBL/GenBank/DDBJ whole genome shotgun (WGS) entry which is preliminary data.</text>
</comment>
<dbReference type="Proteomes" id="UP000239415">
    <property type="component" value="Unassembled WGS sequence"/>
</dbReference>
<protein>
    <submittedName>
        <fullName evidence="1">Uncharacterized protein</fullName>
    </submittedName>
</protein>
<evidence type="ECO:0000313" key="1">
    <source>
        <dbReference type="EMBL" id="PRX12612.1"/>
    </source>
</evidence>
<dbReference type="EMBL" id="PVMZ01000027">
    <property type="protein sequence ID" value="PRX12612.1"/>
    <property type="molecule type" value="Genomic_DNA"/>
</dbReference>
<organism evidence="1 2">
    <name type="scientific">Actinoplanes italicus</name>
    <dbReference type="NCBI Taxonomy" id="113567"/>
    <lineage>
        <taxon>Bacteria</taxon>
        <taxon>Bacillati</taxon>
        <taxon>Actinomycetota</taxon>
        <taxon>Actinomycetes</taxon>
        <taxon>Micromonosporales</taxon>
        <taxon>Micromonosporaceae</taxon>
        <taxon>Actinoplanes</taxon>
    </lineage>
</organism>
<reference evidence="1 2" key="1">
    <citation type="submission" date="2018-03" db="EMBL/GenBank/DDBJ databases">
        <title>Genomic Encyclopedia of Archaeal and Bacterial Type Strains, Phase II (KMG-II): from individual species to whole genera.</title>
        <authorList>
            <person name="Goeker M."/>
        </authorList>
    </citation>
    <scope>NUCLEOTIDE SEQUENCE [LARGE SCALE GENOMIC DNA]</scope>
    <source>
        <strain evidence="1 2">DSM 43146</strain>
    </source>
</reference>
<dbReference type="AlphaFoldDB" id="A0A2T0JXA1"/>
<accession>A0A2T0JXA1</accession>
<keyword evidence="2" id="KW-1185">Reference proteome</keyword>
<name>A0A2T0JXA1_9ACTN</name>
<evidence type="ECO:0000313" key="2">
    <source>
        <dbReference type="Proteomes" id="UP000239415"/>
    </source>
</evidence>